<dbReference type="PROSITE" id="PS51819">
    <property type="entry name" value="VOC"/>
    <property type="match status" value="1"/>
</dbReference>
<evidence type="ECO:0000313" key="2">
    <source>
        <dbReference type="EMBL" id="GAA3749505.1"/>
    </source>
</evidence>
<evidence type="ECO:0000313" key="3">
    <source>
        <dbReference type="Proteomes" id="UP001499884"/>
    </source>
</evidence>
<comment type="caution">
    <text evidence="2">The sequence shown here is derived from an EMBL/GenBank/DDBJ whole genome shotgun (WGS) entry which is preliminary data.</text>
</comment>
<keyword evidence="3" id="KW-1185">Reference proteome</keyword>
<reference evidence="3" key="1">
    <citation type="journal article" date="2019" name="Int. J. Syst. Evol. Microbiol.">
        <title>The Global Catalogue of Microorganisms (GCM) 10K type strain sequencing project: providing services to taxonomists for standard genome sequencing and annotation.</title>
        <authorList>
            <consortium name="The Broad Institute Genomics Platform"/>
            <consortium name="The Broad Institute Genome Sequencing Center for Infectious Disease"/>
            <person name="Wu L."/>
            <person name="Ma J."/>
        </authorList>
    </citation>
    <scope>NUCLEOTIDE SEQUENCE [LARGE SCALE GENOMIC DNA]</scope>
    <source>
        <strain evidence="3">JCM 30846</strain>
    </source>
</reference>
<gene>
    <name evidence="2" type="ORF">GCM10023082_51930</name>
</gene>
<protein>
    <submittedName>
        <fullName evidence="2">VOC family protein</fullName>
    </submittedName>
</protein>
<dbReference type="RefSeq" id="WP_345652277.1">
    <property type="nucleotide sequence ID" value="NZ_BAABEP010000049.1"/>
</dbReference>
<dbReference type="InterPro" id="IPR029068">
    <property type="entry name" value="Glyas_Bleomycin-R_OHBP_Dase"/>
</dbReference>
<organism evidence="2 3">
    <name type="scientific">Streptomyces tremellae</name>
    <dbReference type="NCBI Taxonomy" id="1124239"/>
    <lineage>
        <taxon>Bacteria</taxon>
        <taxon>Bacillati</taxon>
        <taxon>Actinomycetota</taxon>
        <taxon>Actinomycetes</taxon>
        <taxon>Kitasatosporales</taxon>
        <taxon>Streptomycetaceae</taxon>
        <taxon>Streptomyces</taxon>
    </lineage>
</organism>
<dbReference type="Pfam" id="PF22658">
    <property type="entry name" value="YycE-like_N"/>
    <property type="match status" value="1"/>
</dbReference>
<dbReference type="Gene3D" id="3.10.180.10">
    <property type="entry name" value="2,3-Dihydroxybiphenyl 1,2-Dioxygenase, domain 1"/>
    <property type="match status" value="1"/>
</dbReference>
<evidence type="ECO:0000259" key="1">
    <source>
        <dbReference type="PROSITE" id="PS51819"/>
    </source>
</evidence>
<name>A0ABP7FVL1_9ACTN</name>
<dbReference type="InterPro" id="IPR058998">
    <property type="entry name" value="YycE-like_N"/>
</dbReference>
<dbReference type="InterPro" id="IPR037523">
    <property type="entry name" value="VOC_core"/>
</dbReference>
<proteinExistence type="predicted"/>
<accession>A0ABP7FVL1</accession>
<dbReference type="Pfam" id="PF22659">
    <property type="entry name" value="YycE-like_C"/>
    <property type="match status" value="1"/>
</dbReference>
<dbReference type="SUPFAM" id="SSF54593">
    <property type="entry name" value="Glyoxalase/Bleomycin resistance protein/Dihydroxybiphenyl dioxygenase"/>
    <property type="match status" value="1"/>
</dbReference>
<dbReference type="Proteomes" id="UP001499884">
    <property type="component" value="Unassembled WGS sequence"/>
</dbReference>
<dbReference type="EMBL" id="BAABEP010000049">
    <property type="protein sequence ID" value="GAA3749505.1"/>
    <property type="molecule type" value="Genomic_DNA"/>
</dbReference>
<feature type="domain" description="VOC" evidence="1">
    <location>
        <begin position="11"/>
        <end position="134"/>
    </location>
</feature>
<dbReference type="InterPro" id="IPR058997">
    <property type="entry name" value="YycE-like_C"/>
</dbReference>
<sequence length="140" mass="14915">MPKNGRLSELPLANVRFARPTAKLAECRRFYHEVLGLPVIAEFSGHAGYDGVVIGLPDEAVQLELVHDGGAVPEPSPENQVVLYLGDTAAVEGAAAPVRAAGHRTVVTANPYWSDRGAVAFEDPDGWVVILAPWAYGQEG</sequence>
<dbReference type="CDD" id="cd06587">
    <property type="entry name" value="VOC"/>
    <property type="match status" value="1"/>
</dbReference>